<accession>A0ABQ2ZJJ2</accession>
<evidence type="ECO:0000256" key="1">
    <source>
        <dbReference type="ARBA" id="ARBA00011947"/>
    </source>
</evidence>
<dbReference type="PANTHER" id="PTHR11548:SF9">
    <property type="entry name" value="THYMIDYLATE SYNTHASE"/>
    <property type="match status" value="1"/>
</dbReference>
<protein>
    <recommendedName>
        <fullName evidence="1">thymidylate synthase</fullName>
        <ecNumber evidence="1">2.1.1.45</ecNumber>
    </recommendedName>
</protein>
<keyword evidence="6" id="KW-1185">Reference proteome</keyword>
<dbReference type="Gene3D" id="3.30.572.10">
    <property type="entry name" value="Thymidylate synthase/dCMP hydroxymethylase domain"/>
    <property type="match status" value="1"/>
</dbReference>
<dbReference type="InterPro" id="IPR036926">
    <property type="entry name" value="Thymidate_synth/dCMP_Mease_sf"/>
</dbReference>
<dbReference type="EC" id="2.1.1.45" evidence="1"/>
<keyword evidence="3" id="KW-0808">Transferase</keyword>
<evidence type="ECO:0000256" key="3">
    <source>
        <dbReference type="ARBA" id="ARBA00022679"/>
    </source>
</evidence>
<dbReference type="RefSeq" id="WP_229892064.1">
    <property type="nucleotide sequence ID" value="NZ_BMUU01000001.1"/>
</dbReference>
<dbReference type="InterPro" id="IPR000398">
    <property type="entry name" value="Thymidylate_synthase"/>
</dbReference>
<dbReference type="InterPro" id="IPR023451">
    <property type="entry name" value="Thymidate_synth/dCMP_Mease_dom"/>
</dbReference>
<dbReference type="SUPFAM" id="SSF55831">
    <property type="entry name" value="Thymidylate synthase/dCMP hydroxymethylase"/>
    <property type="match status" value="1"/>
</dbReference>
<dbReference type="Pfam" id="PF00303">
    <property type="entry name" value="Thymidylat_synt"/>
    <property type="match status" value="1"/>
</dbReference>
<feature type="domain" description="Thymidylate synthase/dCMP hydroxymethylase" evidence="4">
    <location>
        <begin position="9"/>
        <end position="227"/>
    </location>
</feature>
<dbReference type="Proteomes" id="UP000600946">
    <property type="component" value="Unassembled WGS sequence"/>
</dbReference>
<dbReference type="PANTHER" id="PTHR11548">
    <property type="entry name" value="THYMIDYLATE SYNTHASE 1"/>
    <property type="match status" value="1"/>
</dbReference>
<gene>
    <name evidence="5" type="ORF">GCM10010326_04510</name>
</gene>
<evidence type="ECO:0000313" key="5">
    <source>
        <dbReference type="EMBL" id="GGY15795.1"/>
    </source>
</evidence>
<dbReference type="PRINTS" id="PR00108">
    <property type="entry name" value="THYMDSNTHASE"/>
</dbReference>
<sequence length="330" mass="37159">MDFETFHDAYPRMLRWLIEEPAYRNAPRGYASREQLGVSFRIARADQRVPFVPARRLNIVFNFAEALWYLAGRDDLDFIAYYAPSISKYSADGHRLTGTAYGRALFGAAEGRPDQWPAVVETLREDPDSKRAVIQIFRGEELQVSGNPDVSCTLGLQFLLREGALHAVGFMRANDVYRGMSSDVFSFTFLQEVLARELGVPVGSYVHQVGSLHLYDPDHSRALEVLADPAADEPSAWSFPLMPEGDNWPYVREVLAVEEQLRLGRHTLGATPASYGLPDYWTQVLVLFEVHRRIRGKEPVGEAQLSLLSPLYRHLVEERWPAIAPAPVAG</sequence>
<reference evidence="6" key="1">
    <citation type="journal article" date="2019" name="Int. J. Syst. Evol. Microbiol.">
        <title>The Global Catalogue of Microorganisms (GCM) 10K type strain sequencing project: providing services to taxonomists for standard genome sequencing and annotation.</title>
        <authorList>
            <consortium name="The Broad Institute Genomics Platform"/>
            <consortium name="The Broad Institute Genome Sequencing Center for Infectious Disease"/>
            <person name="Wu L."/>
            <person name="Ma J."/>
        </authorList>
    </citation>
    <scope>NUCLEOTIDE SEQUENCE [LARGE SCALE GENOMIC DNA]</scope>
    <source>
        <strain evidence="6">JCM 4594</strain>
    </source>
</reference>
<evidence type="ECO:0000256" key="2">
    <source>
        <dbReference type="ARBA" id="ARBA00022603"/>
    </source>
</evidence>
<evidence type="ECO:0000313" key="6">
    <source>
        <dbReference type="Proteomes" id="UP000600946"/>
    </source>
</evidence>
<dbReference type="EMBL" id="BMUU01000001">
    <property type="protein sequence ID" value="GGY15795.1"/>
    <property type="molecule type" value="Genomic_DNA"/>
</dbReference>
<organism evidence="5 6">
    <name type="scientific">Streptomyces xanthochromogenes</name>
    <dbReference type="NCBI Taxonomy" id="67384"/>
    <lineage>
        <taxon>Bacteria</taxon>
        <taxon>Bacillati</taxon>
        <taxon>Actinomycetota</taxon>
        <taxon>Actinomycetes</taxon>
        <taxon>Kitasatosporales</taxon>
        <taxon>Streptomycetaceae</taxon>
        <taxon>Streptomyces</taxon>
    </lineage>
</organism>
<dbReference type="InterPro" id="IPR045097">
    <property type="entry name" value="Thymidate_synth/dCMP_Mease"/>
</dbReference>
<dbReference type="GeneID" id="96288478"/>
<evidence type="ECO:0000259" key="4">
    <source>
        <dbReference type="Pfam" id="PF00303"/>
    </source>
</evidence>
<keyword evidence="2" id="KW-0489">Methyltransferase</keyword>
<proteinExistence type="predicted"/>
<dbReference type="CDD" id="cd00351">
    <property type="entry name" value="TS_Pyrimidine_HMase"/>
    <property type="match status" value="1"/>
</dbReference>
<name>A0ABQ2ZJJ2_9ACTN</name>
<comment type="caution">
    <text evidence="5">The sequence shown here is derived from an EMBL/GenBank/DDBJ whole genome shotgun (WGS) entry which is preliminary data.</text>
</comment>